<sequence length="100" mass="11318">MCGYGFLLCGWGSNTKYSLFGAVRAALLVLRLRVGSWFHNIGWCGCLSNNFDFSESESDLVSGFKTDYYGLFFAIIFACEYAIMVFFWLVCLSYFLSCVS</sequence>
<evidence type="ECO:0000256" key="4">
    <source>
        <dbReference type="ARBA" id="ARBA00022692"/>
    </source>
</evidence>
<comment type="caution">
    <text evidence="10">The sequence shown here is derived from an EMBL/GenBank/DDBJ whole genome shotgun (WGS) entry which is preliminary data.</text>
</comment>
<keyword evidence="8" id="KW-0520">NAD</keyword>
<comment type="subcellular location">
    <subcellularLocation>
        <location evidence="1">Membrane</location>
        <topology evidence="1">Multi-pass membrane protein</topology>
    </subcellularLocation>
    <subcellularLocation>
        <location evidence="8">Mitochondrion inner membrane</location>
        <topology evidence="8">Multi-pass membrane protein</topology>
    </subcellularLocation>
</comment>
<keyword evidence="4 8" id="KW-0812">Transmembrane</keyword>
<keyword evidence="11" id="KW-1185">Reference proteome</keyword>
<evidence type="ECO:0000256" key="5">
    <source>
        <dbReference type="ARBA" id="ARBA00022989"/>
    </source>
</evidence>
<dbReference type="OrthoDB" id="6281863at2759"/>
<gene>
    <name evidence="10" type="ORF">PXEA_LOCUS24596</name>
</gene>
<evidence type="ECO:0000256" key="7">
    <source>
        <dbReference type="ARBA" id="ARBA00031024"/>
    </source>
</evidence>
<dbReference type="PANTHER" id="PTHR11432:SF3">
    <property type="entry name" value="NADH-UBIQUINONE OXIDOREDUCTASE CHAIN 1"/>
    <property type="match status" value="1"/>
</dbReference>
<dbReference type="Proteomes" id="UP000784294">
    <property type="component" value="Unassembled WGS sequence"/>
</dbReference>
<name>A0A3S5AJR8_9PLAT</name>
<reference evidence="10" key="1">
    <citation type="submission" date="2018-11" db="EMBL/GenBank/DDBJ databases">
        <authorList>
            <consortium name="Pathogen Informatics"/>
        </authorList>
    </citation>
    <scope>NUCLEOTIDE SEQUENCE</scope>
</reference>
<accession>A0A3S5AJR8</accession>
<dbReference type="GO" id="GO:0003954">
    <property type="term" value="F:NADH dehydrogenase activity"/>
    <property type="evidence" value="ECO:0007669"/>
    <property type="project" value="TreeGrafter"/>
</dbReference>
<evidence type="ECO:0000256" key="3">
    <source>
        <dbReference type="ARBA" id="ARBA00021009"/>
    </source>
</evidence>
<evidence type="ECO:0000256" key="8">
    <source>
        <dbReference type="RuleBase" id="RU000471"/>
    </source>
</evidence>
<dbReference type="PANTHER" id="PTHR11432">
    <property type="entry name" value="NADH DEHYDROGENASE SUBUNIT 1"/>
    <property type="match status" value="1"/>
</dbReference>
<keyword evidence="6 9" id="KW-0472">Membrane</keyword>
<evidence type="ECO:0000313" key="11">
    <source>
        <dbReference type="Proteomes" id="UP000784294"/>
    </source>
</evidence>
<dbReference type="GO" id="GO:0005743">
    <property type="term" value="C:mitochondrial inner membrane"/>
    <property type="evidence" value="ECO:0007669"/>
    <property type="project" value="UniProtKB-SubCell"/>
</dbReference>
<dbReference type="EMBL" id="CAAALY010119243">
    <property type="protein sequence ID" value="VEL31156.1"/>
    <property type="molecule type" value="Genomic_DNA"/>
</dbReference>
<evidence type="ECO:0000256" key="2">
    <source>
        <dbReference type="ARBA" id="ARBA00010535"/>
    </source>
</evidence>
<dbReference type="GO" id="GO:0009060">
    <property type="term" value="P:aerobic respiration"/>
    <property type="evidence" value="ECO:0007669"/>
    <property type="project" value="TreeGrafter"/>
</dbReference>
<comment type="similarity">
    <text evidence="2 8">Belongs to the complex I subunit 1 family.</text>
</comment>
<evidence type="ECO:0000256" key="6">
    <source>
        <dbReference type="ARBA" id="ARBA00023136"/>
    </source>
</evidence>
<protein>
    <recommendedName>
        <fullName evidence="3">NADH-ubiquinone oxidoreductase chain 1</fullName>
    </recommendedName>
    <alternativeName>
        <fullName evidence="7">NADH dehydrogenase subunit 1</fullName>
    </alternativeName>
</protein>
<keyword evidence="5 9" id="KW-1133">Transmembrane helix</keyword>
<feature type="transmembrane region" description="Helical" evidence="9">
    <location>
        <begin position="68"/>
        <end position="96"/>
    </location>
</feature>
<dbReference type="AlphaFoldDB" id="A0A3S5AJR8"/>
<evidence type="ECO:0000256" key="9">
    <source>
        <dbReference type="SAM" id="Phobius"/>
    </source>
</evidence>
<dbReference type="InterPro" id="IPR001694">
    <property type="entry name" value="NADH_UbQ_OxRdtase_su1/FPO"/>
</dbReference>
<evidence type="ECO:0000256" key="1">
    <source>
        <dbReference type="ARBA" id="ARBA00004141"/>
    </source>
</evidence>
<organism evidence="10 11">
    <name type="scientific">Protopolystoma xenopodis</name>
    <dbReference type="NCBI Taxonomy" id="117903"/>
    <lineage>
        <taxon>Eukaryota</taxon>
        <taxon>Metazoa</taxon>
        <taxon>Spiralia</taxon>
        <taxon>Lophotrochozoa</taxon>
        <taxon>Platyhelminthes</taxon>
        <taxon>Monogenea</taxon>
        <taxon>Polyopisthocotylea</taxon>
        <taxon>Polystomatidea</taxon>
        <taxon>Polystomatidae</taxon>
        <taxon>Protopolystoma</taxon>
    </lineage>
</organism>
<proteinExistence type="inferred from homology"/>
<dbReference type="Pfam" id="PF00146">
    <property type="entry name" value="NADHdh"/>
    <property type="match status" value="1"/>
</dbReference>
<evidence type="ECO:0000313" key="10">
    <source>
        <dbReference type="EMBL" id="VEL31156.1"/>
    </source>
</evidence>